<reference evidence="1 2" key="1">
    <citation type="submission" date="2019-06" db="EMBL/GenBank/DDBJ databases">
        <title>Draft genome sequence of Methanolobus vulcani B1d.</title>
        <authorList>
            <person name="Creighbaum A.J."/>
            <person name="Ticak T."/>
            <person name="Hariraju D."/>
            <person name="Arivett B.A."/>
            <person name="Ferguson D.J.Jr."/>
        </authorList>
    </citation>
    <scope>NUCLEOTIDE SEQUENCE [LARGE SCALE GENOMIC DNA]</scope>
    <source>
        <strain evidence="1 2">B1d</strain>
    </source>
</reference>
<dbReference type="AlphaFoldDB" id="A0A7Z8P4F4"/>
<keyword evidence="2" id="KW-1185">Reference proteome</keyword>
<evidence type="ECO:0000313" key="2">
    <source>
        <dbReference type="Proteomes" id="UP000319335"/>
    </source>
</evidence>
<proteinExistence type="predicted"/>
<dbReference type="Proteomes" id="UP000319335">
    <property type="component" value="Unassembled WGS sequence"/>
</dbReference>
<gene>
    <name evidence="1" type="ORF">FKV42_10645</name>
</gene>
<dbReference type="EMBL" id="VIAQ01000017">
    <property type="protein sequence ID" value="TQD24388.1"/>
    <property type="molecule type" value="Genomic_DNA"/>
</dbReference>
<accession>A0A7Z8P4F4</accession>
<name>A0A7Z8P4F4_9EURY</name>
<comment type="caution">
    <text evidence="1">The sequence shown here is derived from an EMBL/GenBank/DDBJ whole genome shotgun (WGS) entry which is preliminary data.</text>
</comment>
<organism evidence="1 2">
    <name type="scientific">Methanolobus vulcani</name>
    <dbReference type="NCBI Taxonomy" id="38026"/>
    <lineage>
        <taxon>Archaea</taxon>
        <taxon>Methanobacteriati</taxon>
        <taxon>Methanobacteriota</taxon>
        <taxon>Stenosarchaea group</taxon>
        <taxon>Methanomicrobia</taxon>
        <taxon>Methanosarcinales</taxon>
        <taxon>Methanosarcinaceae</taxon>
        <taxon>Methanolobus</taxon>
    </lineage>
</organism>
<evidence type="ECO:0000313" key="1">
    <source>
        <dbReference type="EMBL" id="TQD24388.1"/>
    </source>
</evidence>
<protein>
    <submittedName>
        <fullName evidence="1">Uncharacterized protein</fullName>
    </submittedName>
</protein>
<sequence>MSSETGRNIVKKTVKVTTCNTGRAKERFDALVADGFELNGRQISVDPLKNEVKNDRYAMSCKIWGRDIQKINEQIKTLCESMLAYCISNNVGCSSVRFINETDSFVEGRRWIQCEHPFIDEEN</sequence>
<dbReference type="RefSeq" id="WP_154810244.1">
    <property type="nucleotide sequence ID" value="NZ_VIAQ01000017.1"/>
</dbReference>